<protein>
    <submittedName>
        <fullName evidence="1">Uncharacterized protein</fullName>
    </submittedName>
</protein>
<dbReference type="EMBL" id="JAHHUM010002660">
    <property type="protein sequence ID" value="KAK5601621.1"/>
    <property type="molecule type" value="Genomic_DNA"/>
</dbReference>
<keyword evidence="2" id="KW-1185">Reference proteome</keyword>
<comment type="caution">
    <text evidence="1">The sequence shown here is derived from an EMBL/GenBank/DDBJ whole genome shotgun (WGS) entry which is preliminary data.</text>
</comment>
<name>A0AAV9QVY7_9TELE</name>
<reference evidence="1 2" key="1">
    <citation type="submission" date="2021-06" db="EMBL/GenBank/DDBJ databases">
        <authorList>
            <person name="Palmer J.M."/>
        </authorList>
    </citation>
    <scope>NUCLEOTIDE SEQUENCE [LARGE SCALE GENOMIC DNA]</scope>
    <source>
        <strain evidence="1 2">MEX-2019</strain>
        <tissue evidence="1">Muscle</tissue>
    </source>
</reference>
<sequence>MDPEQSLHPLHLFQCFQDPTTIRFLVPQLTCMNSSCLLWTEVSAWHQTDSSFFGRTCDRTVLTLHHVHLPSHSASTHHAVPSSSSTWIKFTLL</sequence>
<evidence type="ECO:0000313" key="2">
    <source>
        <dbReference type="Proteomes" id="UP001311232"/>
    </source>
</evidence>
<gene>
    <name evidence="1" type="ORF">CRENBAI_023117</name>
</gene>
<proteinExistence type="predicted"/>
<evidence type="ECO:0000313" key="1">
    <source>
        <dbReference type="EMBL" id="KAK5601621.1"/>
    </source>
</evidence>
<dbReference type="Proteomes" id="UP001311232">
    <property type="component" value="Unassembled WGS sequence"/>
</dbReference>
<organism evidence="1 2">
    <name type="scientific">Crenichthys baileyi</name>
    <name type="common">White River springfish</name>
    <dbReference type="NCBI Taxonomy" id="28760"/>
    <lineage>
        <taxon>Eukaryota</taxon>
        <taxon>Metazoa</taxon>
        <taxon>Chordata</taxon>
        <taxon>Craniata</taxon>
        <taxon>Vertebrata</taxon>
        <taxon>Euteleostomi</taxon>
        <taxon>Actinopterygii</taxon>
        <taxon>Neopterygii</taxon>
        <taxon>Teleostei</taxon>
        <taxon>Neoteleostei</taxon>
        <taxon>Acanthomorphata</taxon>
        <taxon>Ovalentaria</taxon>
        <taxon>Atherinomorphae</taxon>
        <taxon>Cyprinodontiformes</taxon>
        <taxon>Goodeidae</taxon>
        <taxon>Crenichthys</taxon>
    </lineage>
</organism>
<dbReference type="AlphaFoldDB" id="A0AAV9QVY7"/>
<accession>A0AAV9QVY7</accession>